<accession>A0A9X7J1R2</accession>
<evidence type="ECO:0000313" key="3">
    <source>
        <dbReference type="Proteomes" id="UP000239430"/>
    </source>
</evidence>
<protein>
    <recommendedName>
        <fullName evidence="1">DUF1638 domain-containing protein</fullName>
    </recommendedName>
</protein>
<comment type="caution">
    <text evidence="2">The sequence shown here is derived from an EMBL/GenBank/DDBJ whole genome shotgun (WGS) entry which is preliminary data.</text>
</comment>
<name>A0A9X7J1R2_9FIRM</name>
<evidence type="ECO:0000313" key="2">
    <source>
        <dbReference type="EMBL" id="PRR71551.1"/>
    </source>
</evidence>
<dbReference type="Proteomes" id="UP000239430">
    <property type="component" value="Unassembled WGS sequence"/>
</dbReference>
<sequence>MAKVIVACQTISDEVNKLLEEMQVEYPIIWIESGLHNYPERLKKRLTDEITHLDNVDTVILAFGYCGNALLGLSSPKAHIVVPRVDDCISLLLGSVKRRLEFTRRTACYFLTRGWMVYENNIMREYERCVARYGEKRASRIMHTIMGHYRRLVLIDTGAFPLEQCVKESLAFAQKMGLEHEVVPGSLDYLKKLLWGPWDDDFIVLPPGKPLTLKDFRLDWKEVSGAEEVVRY</sequence>
<organism evidence="2 3">
    <name type="scientific">Neomoorella stamsii</name>
    <dbReference type="NCBI Taxonomy" id="1266720"/>
    <lineage>
        <taxon>Bacteria</taxon>
        <taxon>Bacillati</taxon>
        <taxon>Bacillota</taxon>
        <taxon>Clostridia</taxon>
        <taxon>Neomoorellales</taxon>
        <taxon>Neomoorellaceae</taxon>
        <taxon>Neomoorella</taxon>
    </lineage>
</organism>
<dbReference type="EMBL" id="PVXL01000054">
    <property type="protein sequence ID" value="PRR71551.1"/>
    <property type="molecule type" value="Genomic_DNA"/>
</dbReference>
<dbReference type="AlphaFoldDB" id="A0A9X7J1R2"/>
<proteinExistence type="predicted"/>
<dbReference type="Pfam" id="PF07796">
    <property type="entry name" value="DUF1638"/>
    <property type="match status" value="1"/>
</dbReference>
<dbReference type="RefSeq" id="WP_054935837.1">
    <property type="nucleotide sequence ID" value="NZ_PVXL01000054.1"/>
</dbReference>
<gene>
    <name evidence="2" type="ORF">MOST_23890</name>
</gene>
<dbReference type="InterPro" id="IPR012437">
    <property type="entry name" value="DUF1638"/>
</dbReference>
<feature type="domain" description="DUF1638" evidence="1">
    <location>
        <begin position="30"/>
        <end position="194"/>
    </location>
</feature>
<keyword evidence="3" id="KW-1185">Reference proteome</keyword>
<reference evidence="2 3" key="1">
    <citation type="submission" date="2018-03" db="EMBL/GenBank/DDBJ databases">
        <title>Genome sequence of Moorella stamsii DSM 26217.</title>
        <authorList>
            <person name="Poehlein A."/>
            <person name="Daniel R."/>
        </authorList>
    </citation>
    <scope>NUCLEOTIDE SEQUENCE [LARGE SCALE GENOMIC DNA]</scope>
    <source>
        <strain evidence="3">DSM 26217</strain>
    </source>
</reference>
<evidence type="ECO:0000259" key="1">
    <source>
        <dbReference type="Pfam" id="PF07796"/>
    </source>
</evidence>